<dbReference type="AlphaFoldDB" id="A0A0L0F2F4"/>
<dbReference type="EMBL" id="KQ251394">
    <property type="protein sequence ID" value="KNC70358.1"/>
    <property type="molecule type" value="Genomic_DNA"/>
</dbReference>
<protein>
    <submittedName>
        <fullName evidence="2">Uncharacterized protein</fullName>
    </submittedName>
</protein>
<evidence type="ECO:0000313" key="3">
    <source>
        <dbReference type="Proteomes" id="UP000054560"/>
    </source>
</evidence>
<feature type="region of interest" description="Disordered" evidence="1">
    <location>
        <begin position="61"/>
        <end position="89"/>
    </location>
</feature>
<organism evidence="2 3">
    <name type="scientific">Sphaeroforma arctica JP610</name>
    <dbReference type="NCBI Taxonomy" id="667725"/>
    <lineage>
        <taxon>Eukaryota</taxon>
        <taxon>Ichthyosporea</taxon>
        <taxon>Ichthyophonida</taxon>
        <taxon>Sphaeroforma</taxon>
    </lineage>
</organism>
<dbReference type="GeneID" id="25917621"/>
<dbReference type="RefSeq" id="XP_014144260.1">
    <property type="nucleotide sequence ID" value="XM_014288785.1"/>
</dbReference>
<reference evidence="2 3" key="1">
    <citation type="submission" date="2011-02" db="EMBL/GenBank/DDBJ databases">
        <title>The Genome Sequence of Sphaeroforma arctica JP610.</title>
        <authorList>
            <consortium name="The Broad Institute Genome Sequencing Platform"/>
            <person name="Russ C."/>
            <person name="Cuomo C."/>
            <person name="Young S.K."/>
            <person name="Zeng Q."/>
            <person name="Gargeya S."/>
            <person name="Alvarado L."/>
            <person name="Berlin A."/>
            <person name="Chapman S.B."/>
            <person name="Chen Z."/>
            <person name="Freedman E."/>
            <person name="Gellesch M."/>
            <person name="Goldberg J."/>
            <person name="Griggs A."/>
            <person name="Gujja S."/>
            <person name="Heilman E."/>
            <person name="Heiman D."/>
            <person name="Howarth C."/>
            <person name="Mehta T."/>
            <person name="Neiman D."/>
            <person name="Pearson M."/>
            <person name="Roberts A."/>
            <person name="Saif S."/>
            <person name="Shea T."/>
            <person name="Shenoy N."/>
            <person name="Sisk P."/>
            <person name="Stolte C."/>
            <person name="Sykes S."/>
            <person name="White J."/>
            <person name="Yandava C."/>
            <person name="Burger G."/>
            <person name="Gray M.W."/>
            <person name="Holland P.W.H."/>
            <person name="King N."/>
            <person name="Lang F.B.F."/>
            <person name="Roger A.J."/>
            <person name="Ruiz-Trillo I."/>
            <person name="Haas B."/>
            <person name="Nusbaum C."/>
            <person name="Birren B."/>
        </authorList>
    </citation>
    <scope>NUCLEOTIDE SEQUENCE [LARGE SCALE GENOMIC DNA]</scope>
    <source>
        <strain evidence="2 3">JP610</strain>
    </source>
</reference>
<feature type="non-terminal residue" evidence="2">
    <location>
        <position position="1"/>
    </location>
</feature>
<dbReference type="Proteomes" id="UP000054560">
    <property type="component" value="Unassembled WGS sequence"/>
</dbReference>
<proteinExistence type="predicted"/>
<keyword evidence="3" id="KW-1185">Reference proteome</keyword>
<evidence type="ECO:0000256" key="1">
    <source>
        <dbReference type="SAM" id="MobiDB-lite"/>
    </source>
</evidence>
<gene>
    <name evidence="2" type="ORF">SARC_17117</name>
</gene>
<name>A0A0L0F2F4_9EUKA</name>
<accession>A0A0L0F2F4</accession>
<evidence type="ECO:0000313" key="2">
    <source>
        <dbReference type="EMBL" id="KNC70358.1"/>
    </source>
</evidence>
<sequence length="89" mass="9579">IHRDTGGGVACARPIGRLYRDHQATAAARTDRCHCQCGTRGQSQDQTQAWVQPGRVPEEVDKEGVGMETRGQGGSHITRQPNAEPEVSG</sequence>